<organism evidence="4 5">
    <name type="scientific">Gordonia polyisoprenivorans (strain DSM 44266 / VH2)</name>
    <dbReference type="NCBI Taxonomy" id="1112204"/>
    <lineage>
        <taxon>Bacteria</taxon>
        <taxon>Bacillati</taxon>
        <taxon>Actinomycetota</taxon>
        <taxon>Actinomycetes</taxon>
        <taxon>Mycobacteriales</taxon>
        <taxon>Gordoniaceae</taxon>
        <taxon>Gordonia</taxon>
    </lineage>
</organism>
<protein>
    <submittedName>
        <fullName evidence="4">Ricin-type beta-trefoil lectin domain-containing/glycosylhydrolase family 16-like protein</fullName>
    </submittedName>
</protein>
<dbReference type="PANTHER" id="PTHR10963">
    <property type="entry name" value="GLYCOSYL HYDROLASE-RELATED"/>
    <property type="match status" value="1"/>
</dbReference>
<dbReference type="InterPro" id="IPR000772">
    <property type="entry name" value="Ricin_B_lectin"/>
</dbReference>
<evidence type="ECO:0000256" key="1">
    <source>
        <dbReference type="SAM" id="MobiDB-lite"/>
    </source>
</evidence>
<dbReference type="InterPro" id="IPR050546">
    <property type="entry name" value="Glycosyl_Hydrlase_16"/>
</dbReference>
<dbReference type="eggNOG" id="COG2273">
    <property type="taxonomic scope" value="Bacteria"/>
</dbReference>
<feature type="compositionally biased region" description="Low complexity" evidence="1">
    <location>
        <begin position="151"/>
        <end position="176"/>
    </location>
</feature>
<dbReference type="Proteomes" id="UP000009154">
    <property type="component" value="Chromosome"/>
</dbReference>
<dbReference type="SUPFAM" id="SSF49899">
    <property type="entry name" value="Concanavalin A-like lectins/glucanases"/>
    <property type="match status" value="1"/>
</dbReference>
<dbReference type="EMBL" id="CP003119">
    <property type="protein sequence ID" value="AFA71134.1"/>
    <property type="molecule type" value="Genomic_DNA"/>
</dbReference>
<dbReference type="GO" id="GO:0004553">
    <property type="term" value="F:hydrolase activity, hydrolyzing O-glycosyl compounds"/>
    <property type="evidence" value="ECO:0007669"/>
    <property type="project" value="InterPro"/>
</dbReference>
<evidence type="ECO:0000313" key="4">
    <source>
        <dbReference type="EMBL" id="AFA71134.1"/>
    </source>
</evidence>
<sequence length="421" mass="45052">MRKAVCVVVCSILGIAGMVLANGPASAADSTFMVKSVLNGQCLDNSDAAARSGNRVLLYECHDGINQQWTVGADGRARVQGLCLQPVGAVIANGRNLEIATCSTSPAQVWGQGANDSLRPNYGNYCLTAANGAVSLRTCAGTTAQRWTLTSAAATPTTTTPATTTTSTPAAVTSPSGQTAPTADLAGWRHIFADEFTKNAALGSWANSCEPDKIVYTGAQGQKWRTYPQCYLATYQKRPYRPDAVLSVDGGMLDFFLRQVDGKPAGANPSPLITGSSQYQTYGRYSVRMRVDRPGLSEYYVAFLLWPQSEQWPAGGEFDFPEGSLAGTAKGYHHYSGLGSCVSCQAVATDIGATFTSWHTYTMEWSPGRIRYLLDNTVVLDTTAWVPSGPMRWQLQAETNGNGTSSGHLQVDWVSVWAYNG</sequence>
<evidence type="ECO:0000313" key="5">
    <source>
        <dbReference type="Proteomes" id="UP000009154"/>
    </source>
</evidence>
<dbReference type="SMART" id="SM00458">
    <property type="entry name" value="RICIN"/>
    <property type="match status" value="1"/>
</dbReference>
<reference evidence="4 5" key="1">
    <citation type="journal article" date="2012" name="Appl. Environ. Microbiol.">
        <title>Involvement of two latex-clearing proteins during rubber degradation and insights into the subsequent degradation pathway revealed by the genome sequence of Gordonia polyisoprenivorans strain VH2.</title>
        <authorList>
            <person name="Hiessl S."/>
            <person name="Schuldes J."/>
            <person name="Thurmer A."/>
            <person name="Halbsguth T."/>
            <person name="Broker D."/>
            <person name="Angelov A."/>
            <person name="Liebl W."/>
            <person name="Daniel R."/>
            <person name="Steinbuchel A."/>
        </authorList>
    </citation>
    <scope>NUCLEOTIDE SEQUENCE [LARGE SCALE GENOMIC DNA]</scope>
    <source>
        <strain evidence="5">DSM 44266 / VH2</strain>
    </source>
</reference>
<dbReference type="HOGENOM" id="CLU_651751_0_0_11"/>
<dbReference type="Gene3D" id="2.60.120.200">
    <property type="match status" value="1"/>
</dbReference>
<dbReference type="SUPFAM" id="SSF50370">
    <property type="entry name" value="Ricin B-like lectins"/>
    <property type="match status" value="1"/>
</dbReference>
<feature type="signal peptide" evidence="2">
    <location>
        <begin position="1"/>
        <end position="21"/>
    </location>
</feature>
<evidence type="ECO:0000256" key="2">
    <source>
        <dbReference type="SAM" id="SignalP"/>
    </source>
</evidence>
<dbReference type="PROSITE" id="PS51762">
    <property type="entry name" value="GH16_2"/>
    <property type="match status" value="1"/>
</dbReference>
<gene>
    <name evidence="4" type="ordered locus">GPOL_c00580</name>
</gene>
<dbReference type="Pfam" id="PF00652">
    <property type="entry name" value="Ricin_B_lectin"/>
    <property type="match status" value="1"/>
</dbReference>
<name>H6N395_GORPV</name>
<dbReference type="InterPro" id="IPR000757">
    <property type="entry name" value="Beta-glucanase-like"/>
</dbReference>
<accession>H6N395</accession>
<feature type="chain" id="PRO_5039022954" evidence="2">
    <location>
        <begin position="22"/>
        <end position="421"/>
    </location>
</feature>
<feature type="region of interest" description="Disordered" evidence="1">
    <location>
        <begin position="151"/>
        <end position="179"/>
    </location>
</feature>
<dbReference type="InterPro" id="IPR013320">
    <property type="entry name" value="ConA-like_dom_sf"/>
</dbReference>
<dbReference type="PROSITE" id="PS50231">
    <property type="entry name" value="RICIN_B_LECTIN"/>
    <property type="match status" value="1"/>
</dbReference>
<evidence type="ECO:0000259" key="3">
    <source>
        <dbReference type="PROSITE" id="PS51762"/>
    </source>
</evidence>
<dbReference type="InterPro" id="IPR035992">
    <property type="entry name" value="Ricin_B-like_lectins"/>
</dbReference>
<dbReference type="AlphaFoldDB" id="H6N395"/>
<dbReference type="CDD" id="cd00413">
    <property type="entry name" value="Glyco_hydrolase_16"/>
    <property type="match status" value="1"/>
</dbReference>
<proteinExistence type="predicted"/>
<dbReference type="KEGG" id="gpo:GPOL_c00580"/>
<keyword evidence="5" id="KW-1185">Reference proteome</keyword>
<dbReference type="eggNOG" id="COG3291">
    <property type="taxonomic scope" value="Bacteria"/>
</dbReference>
<dbReference type="PANTHER" id="PTHR10963:SF60">
    <property type="entry name" value="GRAM-NEGATIVE BACTERIA-BINDING PROTEIN 1-RELATED"/>
    <property type="match status" value="1"/>
</dbReference>
<dbReference type="STRING" id="1112204.GPOL_c00580"/>
<keyword evidence="4" id="KW-0430">Lectin</keyword>
<keyword evidence="4" id="KW-0378">Hydrolase</keyword>
<dbReference type="GO" id="GO:0005975">
    <property type="term" value="P:carbohydrate metabolic process"/>
    <property type="evidence" value="ECO:0007669"/>
    <property type="project" value="InterPro"/>
</dbReference>
<dbReference type="Pfam" id="PF00722">
    <property type="entry name" value="Glyco_hydro_16"/>
    <property type="match status" value="1"/>
</dbReference>
<dbReference type="Gene3D" id="2.80.10.50">
    <property type="match status" value="2"/>
</dbReference>
<keyword evidence="2" id="KW-0732">Signal</keyword>
<feature type="domain" description="GH16" evidence="3">
    <location>
        <begin position="167"/>
        <end position="421"/>
    </location>
</feature>
<dbReference type="GO" id="GO:0030246">
    <property type="term" value="F:carbohydrate binding"/>
    <property type="evidence" value="ECO:0007669"/>
    <property type="project" value="UniProtKB-KW"/>
</dbReference>